<organism evidence="2 3">
    <name type="scientific">Solirubrobacter deserti</name>
    <dbReference type="NCBI Taxonomy" id="2282478"/>
    <lineage>
        <taxon>Bacteria</taxon>
        <taxon>Bacillati</taxon>
        <taxon>Actinomycetota</taxon>
        <taxon>Thermoleophilia</taxon>
        <taxon>Solirubrobacterales</taxon>
        <taxon>Solirubrobacteraceae</taxon>
        <taxon>Solirubrobacter</taxon>
    </lineage>
</organism>
<feature type="transmembrane region" description="Helical" evidence="1">
    <location>
        <begin position="96"/>
        <end position="116"/>
    </location>
</feature>
<keyword evidence="1" id="KW-0472">Membrane</keyword>
<proteinExistence type="predicted"/>
<keyword evidence="1" id="KW-1133">Transmembrane helix</keyword>
<protein>
    <recommendedName>
        <fullName evidence="4">DUF2238 domain-containing protein</fullName>
    </recommendedName>
</protein>
<keyword evidence="1" id="KW-0812">Transmembrane</keyword>
<gene>
    <name evidence="2" type="ORF">OJ962_18810</name>
</gene>
<feature type="transmembrane region" description="Helical" evidence="1">
    <location>
        <begin position="21"/>
        <end position="54"/>
    </location>
</feature>
<dbReference type="EMBL" id="JAPCID010000027">
    <property type="protein sequence ID" value="MDA0139558.1"/>
    <property type="molecule type" value="Genomic_DNA"/>
</dbReference>
<accession>A0ABT4RMA5</accession>
<evidence type="ECO:0000313" key="2">
    <source>
        <dbReference type="EMBL" id="MDA0139558.1"/>
    </source>
</evidence>
<sequence>MATRRLLLGDWHPWVRDPIDLLRWTLVAGAAIFAALGDSFAATLLGGAAALAWLVRPVLLPRAYDLFLVLALTLQAWGEALGFYDTLPWFDNIVHFSLPFFFAPTLYIVLARLDVVPDPRDETHGRHYAGIAIITFALGVALGGLWELWEYFSDRTLGSSLQIDNTDTVGDLAADSLGSAAGAALLVVWARWGWGSVRRIPGENRFEAAK</sequence>
<dbReference type="RefSeq" id="WP_202952024.1">
    <property type="nucleotide sequence ID" value="NZ_JAPCID010000027.1"/>
</dbReference>
<feature type="transmembrane region" description="Helical" evidence="1">
    <location>
        <begin position="169"/>
        <end position="190"/>
    </location>
</feature>
<feature type="transmembrane region" description="Helical" evidence="1">
    <location>
        <begin position="128"/>
        <end position="149"/>
    </location>
</feature>
<feature type="transmembrane region" description="Helical" evidence="1">
    <location>
        <begin position="66"/>
        <end position="84"/>
    </location>
</feature>
<keyword evidence="3" id="KW-1185">Reference proteome</keyword>
<evidence type="ECO:0000313" key="3">
    <source>
        <dbReference type="Proteomes" id="UP001147700"/>
    </source>
</evidence>
<reference evidence="2" key="1">
    <citation type="submission" date="2022-10" db="EMBL/GenBank/DDBJ databases">
        <title>The WGS of Solirubrobacter sp. CPCC 204708.</title>
        <authorList>
            <person name="Jiang Z."/>
        </authorList>
    </citation>
    <scope>NUCLEOTIDE SEQUENCE</scope>
    <source>
        <strain evidence="2">CPCC 204708</strain>
    </source>
</reference>
<evidence type="ECO:0008006" key="4">
    <source>
        <dbReference type="Google" id="ProtNLM"/>
    </source>
</evidence>
<dbReference type="InterPro" id="IPR014509">
    <property type="entry name" value="YjdF-like"/>
</dbReference>
<name>A0ABT4RMA5_9ACTN</name>
<dbReference type="Pfam" id="PF09997">
    <property type="entry name" value="DUF2238"/>
    <property type="match status" value="1"/>
</dbReference>
<dbReference type="Proteomes" id="UP001147700">
    <property type="component" value="Unassembled WGS sequence"/>
</dbReference>
<comment type="caution">
    <text evidence="2">The sequence shown here is derived from an EMBL/GenBank/DDBJ whole genome shotgun (WGS) entry which is preliminary data.</text>
</comment>
<evidence type="ECO:0000256" key="1">
    <source>
        <dbReference type="SAM" id="Phobius"/>
    </source>
</evidence>